<feature type="chain" id="PRO_5012001650" evidence="1">
    <location>
        <begin position="23"/>
        <end position="233"/>
    </location>
</feature>
<accession>A0A1L8CWX8</accession>
<evidence type="ECO:0000313" key="2">
    <source>
        <dbReference type="EMBL" id="GAV23407.1"/>
    </source>
</evidence>
<protein>
    <submittedName>
        <fullName evidence="2">Uncharacterized protein</fullName>
    </submittedName>
</protein>
<keyword evidence="1" id="KW-0732">Signal</keyword>
<feature type="signal peptide" evidence="1">
    <location>
        <begin position="1"/>
        <end position="22"/>
    </location>
</feature>
<dbReference type="OrthoDB" id="2690238at2"/>
<keyword evidence="3" id="KW-1185">Reference proteome</keyword>
<dbReference type="Proteomes" id="UP000187485">
    <property type="component" value="Unassembled WGS sequence"/>
</dbReference>
<gene>
    <name evidence="2" type="ORF">cpu_19170</name>
</gene>
<dbReference type="STRING" id="870242.cpu_19170"/>
<sequence>MIKKTILLCFFIMLYFVTTALASTVQVTNYLYDESTGIYKIFDPKILPEIPLDEKPKYLTTNTDNMGNKYKDNNIITPQVNLIKELVRYDQTSANLNWTMKYVGVTRVDNTQNKYSSAKLIFTATSSGSFKAAANVSGTTSTEINLIVGKVDATVTIGGTIERVWTQGMTYGTETSVPPGKIGEIYAYIPGTASKGYAIYKVTDDYGYSFYEQKACGANVPAKNSWNMVVKIY</sequence>
<dbReference type="RefSeq" id="WP_075859828.1">
    <property type="nucleotide sequence ID" value="NZ_BDJK01000050.1"/>
</dbReference>
<dbReference type="EMBL" id="BDJK01000050">
    <property type="protein sequence ID" value="GAV23407.1"/>
    <property type="molecule type" value="Genomic_DNA"/>
</dbReference>
<organism evidence="2 3">
    <name type="scientific">Carboxydothermus pertinax</name>
    <dbReference type="NCBI Taxonomy" id="870242"/>
    <lineage>
        <taxon>Bacteria</taxon>
        <taxon>Bacillati</taxon>
        <taxon>Bacillota</taxon>
        <taxon>Clostridia</taxon>
        <taxon>Thermoanaerobacterales</taxon>
        <taxon>Thermoanaerobacteraceae</taxon>
        <taxon>Carboxydothermus</taxon>
    </lineage>
</organism>
<proteinExistence type="predicted"/>
<evidence type="ECO:0000256" key="1">
    <source>
        <dbReference type="SAM" id="SignalP"/>
    </source>
</evidence>
<comment type="caution">
    <text evidence="2">The sequence shown here is derived from an EMBL/GenBank/DDBJ whole genome shotgun (WGS) entry which is preliminary data.</text>
</comment>
<reference evidence="3" key="1">
    <citation type="submission" date="2016-12" db="EMBL/GenBank/DDBJ databases">
        <title>Draft Genome Sequences od Carboxydothermus pertinax and islandicus, Hydrogenogenic Carboxydotrophic Bacteria.</title>
        <authorList>
            <person name="Fukuyama Y."/>
            <person name="Ohmae K."/>
            <person name="Yoneda Y."/>
            <person name="Yoshida T."/>
            <person name="Sako Y."/>
        </authorList>
    </citation>
    <scope>NUCLEOTIDE SEQUENCE [LARGE SCALE GENOMIC DNA]</scope>
    <source>
        <strain evidence="3">Ug1</strain>
    </source>
</reference>
<evidence type="ECO:0000313" key="3">
    <source>
        <dbReference type="Proteomes" id="UP000187485"/>
    </source>
</evidence>
<dbReference type="AlphaFoldDB" id="A0A1L8CWX8"/>
<name>A0A1L8CWX8_9THEO</name>